<dbReference type="PROSITE" id="PS51755">
    <property type="entry name" value="OMPR_PHOB"/>
    <property type="match status" value="1"/>
</dbReference>
<dbReference type="GO" id="GO:0005829">
    <property type="term" value="C:cytosol"/>
    <property type="evidence" value="ECO:0007669"/>
    <property type="project" value="TreeGrafter"/>
</dbReference>
<evidence type="ECO:0000313" key="6">
    <source>
        <dbReference type="EMBL" id="EWT01323.1"/>
    </source>
</evidence>
<evidence type="ECO:0000259" key="4">
    <source>
        <dbReference type="PROSITE" id="PS50110"/>
    </source>
</evidence>
<feature type="DNA-binding region" description="OmpR/PhoB-type" evidence="3">
    <location>
        <begin position="126"/>
        <end position="221"/>
    </location>
</feature>
<dbReference type="PANTHER" id="PTHR48111:SF38">
    <property type="entry name" value="TWO-COMPONENT RESPONSE REGULATOR"/>
    <property type="match status" value="1"/>
</dbReference>
<dbReference type="STRING" id="1386089.N865_10965"/>
<dbReference type="GO" id="GO:0006355">
    <property type="term" value="P:regulation of DNA-templated transcription"/>
    <property type="evidence" value="ECO:0007669"/>
    <property type="project" value="InterPro"/>
</dbReference>
<evidence type="ECO:0000256" key="1">
    <source>
        <dbReference type="ARBA" id="ARBA00023125"/>
    </source>
</evidence>
<dbReference type="Pfam" id="PF00072">
    <property type="entry name" value="Response_reg"/>
    <property type="match status" value="1"/>
</dbReference>
<dbReference type="GO" id="GO:0000976">
    <property type="term" value="F:transcription cis-regulatory region binding"/>
    <property type="evidence" value="ECO:0007669"/>
    <property type="project" value="TreeGrafter"/>
</dbReference>
<name>W9G911_9MICO</name>
<dbReference type="Proteomes" id="UP000019489">
    <property type="component" value="Unassembled WGS sequence"/>
</dbReference>
<evidence type="ECO:0000256" key="2">
    <source>
        <dbReference type="PROSITE-ProRule" id="PRU00169"/>
    </source>
</evidence>
<reference evidence="6 7" key="1">
    <citation type="submission" date="2013-08" db="EMBL/GenBank/DDBJ databases">
        <title>Intrasporangium oryzae NRRL B-24470.</title>
        <authorList>
            <person name="Liu H."/>
            <person name="Wang G."/>
        </authorList>
    </citation>
    <scope>NUCLEOTIDE SEQUENCE [LARGE SCALE GENOMIC DNA]</scope>
    <source>
        <strain evidence="6 7">NRRL B-24470</strain>
    </source>
</reference>
<accession>W9G911</accession>
<protein>
    <submittedName>
        <fullName evidence="6">Transcriptional regulator</fullName>
    </submittedName>
</protein>
<dbReference type="SMART" id="SM00862">
    <property type="entry name" value="Trans_reg_C"/>
    <property type="match status" value="1"/>
</dbReference>
<evidence type="ECO:0000259" key="5">
    <source>
        <dbReference type="PROSITE" id="PS51755"/>
    </source>
</evidence>
<dbReference type="Gene3D" id="1.10.10.10">
    <property type="entry name" value="Winged helix-like DNA-binding domain superfamily/Winged helix DNA-binding domain"/>
    <property type="match status" value="1"/>
</dbReference>
<dbReference type="CDD" id="cd00383">
    <property type="entry name" value="trans_reg_C"/>
    <property type="match status" value="1"/>
</dbReference>
<dbReference type="RefSeq" id="WP_034806257.1">
    <property type="nucleotide sequence ID" value="NZ_AWSA01000024.1"/>
</dbReference>
<feature type="modified residue" description="4-aspartylphosphate" evidence="2">
    <location>
        <position position="52"/>
    </location>
</feature>
<comment type="caution">
    <text evidence="6">The sequence shown here is derived from an EMBL/GenBank/DDBJ whole genome shotgun (WGS) entry which is preliminary data.</text>
</comment>
<dbReference type="eggNOG" id="COG0745">
    <property type="taxonomic scope" value="Bacteria"/>
</dbReference>
<dbReference type="InterPro" id="IPR036388">
    <property type="entry name" value="WH-like_DNA-bd_sf"/>
</dbReference>
<dbReference type="SMART" id="SM00448">
    <property type="entry name" value="REC"/>
    <property type="match status" value="1"/>
</dbReference>
<dbReference type="EMBL" id="AWSA01000024">
    <property type="protein sequence ID" value="EWT01323.1"/>
    <property type="molecule type" value="Genomic_DNA"/>
</dbReference>
<dbReference type="InterPro" id="IPR001867">
    <property type="entry name" value="OmpR/PhoB-type_DNA-bd"/>
</dbReference>
<dbReference type="Pfam" id="PF00486">
    <property type="entry name" value="Trans_reg_C"/>
    <property type="match status" value="1"/>
</dbReference>
<keyword evidence="7" id="KW-1185">Reference proteome</keyword>
<organism evidence="6 7">
    <name type="scientific">Intrasporangium oryzae NRRL B-24470</name>
    <dbReference type="NCBI Taxonomy" id="1386089"/>
    <lineage>
        <taxon>Bacteria</taxon>
        <taxon>Bacillati</taxon>
        <taxon>Actinomycetota</taxon>
        <taxon>Actinomycetes</taxon>
        <taxon>Micrococcales</taxon>
        <taxon>Intrasporangiaceae</taxon>
        <taxon>Intrasporangium</taxon>
    </lineage>
</organism>
<dbReference type="OrthoDB" id="9812490at2"/>
<keyword evidence="1 3" id="KW-0238">DNA-binding</keyword>
<dbReference type="InterPro" id="IPR039420">
    <property type="entry name" value="WalR-like"/>
</dbReference>
<evidence type="ECO:0000256" key="3">
    <source>
        <dbReference type="PROSITE-ProRule" id="PRU01091"/>
    </source>
</evidence>
<feature type="domain" description="OmpR/PhoB-type" evidence="5">
    <location>
        <begin position="126"/>
        <end position="221"/>
    </location>
</feature>
<dbReference type="PATRIC" id="fig|1386089.3.peg.2469"/>
<dbReference type="GO" id="GO:0032993">
    <property type="term" value="C:protein-DNA complex"/>
    <property type="evidence" value="ECO:0007669"/>
    <property type="project" value="TreeGrafter"/>
</dbReference>
<gene>
    <name evidence="6" type="ORF">N865_10965</name>
</gene>
<dbReference type="Gene3D" id="3.40.50.2300">
    <property type="match status" value="1"/>
</dbReference>
<evidence type="ECO:0000313" key="7">
    <source>
        <dbReference type="Proteomes" id="UP000019489"/>
    </source>
</evidence>
<feature type="domain" description="Response regulatory" evidence="4">
    <location>
        <begin position="3"/>
        <end position="117"/>
    </location>
</feature>
<dbReference type="PROSITE" id="PS50110">
    <property type="entry name" value="RESPONSE_REGULATORY"/>
    <property type="match status" value="1"/>
</dbReference>
<sequence length="222" mass="24560">MSTVMVVDDEERIRQLLSRSLTSEGHVVVTAASGDAALHLLDTRQVDLILLDLVMPGRSGLSVLAMLVERQNDAPVIVISGVTDVGARVQALERGAVDVVAKPFSLAELLARVRRNLGGRRAPGDDRFLTAGGVRLDLDRRRARSGGADVSLTEREFSLLAHLMRRHGEVCRREELLHDVWGLEFDPGSNVVEVCVRRLRTKLGSRVPIETIRRVGYCFYED</sequence>
<keyword evidence="2" id="KW-0597">Phosphoprotein</keyword>
<dbReference type="InterPro" id="IPR001789">
    <property type="entry name" value="Sig_transdc_resp-reg_receiver"/>
</dbReference>
<dbReference type="InterPro" id="IPR011006">
    <property type="entry name" value="CheY-like_superfamily"/>
</dbReference>
<dbReference type="PANTHER" id="PTHR48111">
    <property type="entry name" value="REGULATOR OF RPOS"/>
    <property type="match status" value="1"/>
</dbReference>
<dbReference type="SUPFAM" id="SSF52172">
    <property type="entry name" value="CheY-like"/>
    <property type="match status" value="1"/>
</dbReference>
<dbReference type="AlphaFoldDB" id="W9G911"/>
<dbReference type="GO" id="GO:0000156">
    <property type="term" value="F:phosphorelay response regulator activity"/>
    <property type="evidence" value="ECO:0007669"/>
    <property type="project" value="TreeGrafter"/>
</dbReference>
<proteinExistence type="predicted"/>